<feature type="transmembrane region" description="Helical" evidence="3">
    <location>
        <begin position="382"/>
        <end position="401"/>
    </location>
</feature>
<sequence length="498" mass="55008">MEQGYKFTGKIAEDKGAMQKIFANCDDILQRDMTLGAEHGIDCFLLYIEITMSSVMFETTAIGQFLTRLSVMPENEIRRQLAENGQGLSDMVLYDTAEEAAAGLLTGDAILVIDGFAHAMKIPDKGYPGATVRDTDSEKVLRGSNEGFNENVKINTALLRKRLQSTDLKVENMSLGVRTNTLVNLVYMDGIVKKGLLEHVKARLSDFVIDGILDSGMAEQLTEETWLSPFPQIQSTLRPDRAVMAVLDGKVLILCNNSPAALIVPSDYNSFIQTADDYYQRPIVASFGRMLRYVASFLAVAMPGLYLAVTNFQTGILPTTLLMSFAAARLGVPFPAVVEVLLMELSFELLREAGVRLPGAMGNTIGIVGGLIIGQAAVDANIVSPIVVIVVAFTALCSFSIPNEEFAGAFRMLKFFVILMSAWLGFFGFLWSMFAILIHLALLKSFGQPYLLPFIGAKGDEETRRKDSLIRFPLGKIFYRSVHAKWDQKRKFRRKGDE</sequence>
<feature type="transmembrane region" description="Helical" evidence="3">
    <location>
        <begin position="355"/>
        <end position="376"/>
    </location>
</feature>
<feature type="transmembrane region" description="Helical" evidence="3">
    <location>
        <begin position="321"/>
        <end position="343"/>
    </location>
</feature>
<proteinExistence type="inferred from homology"/>
<dbReference type="EMBL" id="JACOPG010000003">
    <property type="protein sequence ID" value="MBC5686805.1"/>
    <property type="molecule type" value="Genomic_DNA"/>
</dbReference>
<gene>
    <name evidence="4" type="ORF">H8R94_09360</name>
</gene>
<dbReference type="RefSeq" id="WP_118281697.1">
    <property type="nucleotide sequence ID" value="NZ_JACOPG010000003.1"/>
</dbReference>
<dbReference type="Pfam" id="PF03323">
    <property type="entry name" value="GerA"/>
    <property type="match status" value="1"/>
</dbReference>
<keyword evidence="5" id="KW-1185">Reference proteome</keyword>
<evidence type="ECO:0000256" key="2">
    <source>
        <dbReference type="ARBA" id="ARBA00023136"/>
    </source>
</evidence>
<protein>
    <submittedName>
        <fullName evidence="4">Spore germination protein</fullName>
    </submittedName>
</protein>
<reference evidence="4 5" key="1">
    <citation type="submission" date="2020-08" db="EMBL/GenBank/DDBJ databases">
        <title>Genome public.</title>
        <authorList>
            <person name="Liu C."/>
            <person name="Sun Q."/>
        </authorList>
    </citation>
    <scope>NUCLEOTIDE SEQUENCE [LARGE SCALE GENOMIC DNA]</scope>
    <source>
        <strain evidence="4 5">NSJ-9</strain>
    </source>
</reference>
<evidence type="ECO:0000313" key="5">
    <source>
        <dbReference type="Proteomes" id="UP000643810"/>
    </source>
</evidence>
<organism evidence="4 5">
    <name type="scientific">Roseburia lenta</name>
    <dbReference type="NCBI Taxonomy" id="2763061"/>
    <lineage>
        <taxon>Bacteria</taxon>
        <taxon>Bacillati</taxon>
        <taxon>Bacillota</taxon>
        <taxon>Clostridia</taxon>
        <taxon>Lachnospirales</taxon>
        <taxon>Lachnospiraceae</taxon>
        <taxon>Roseburia</taxon>
    </lineage>
</organism>
<comment type="caution">
    <text evidence="4">The sequence shown here is derived from an EMBL/GenBank/DDBJ whole genome shotgun (WGS) entry which is preliminary data.</text>
</comment>
<dbReference type="PANTHER" id="PTHR22550:SF5">
    <property type="entry name" value="LEUCINE ZIPPER PROTEIN 4"/>
    <property type="match status" value="1"/>
</dbReference>
<feature type="transmembrane region" description="Helical" evidence="3">
    <location>
        <begin position="413"/>
        <end position="442"/>
    </location>
</feature>
<accession>A0ABR7GH80</accession>
<dbReference type="PIRSF" id="PIRSF005690">
    <property type="entry name" value="GerBA"/>
    <property type="match status" value="1"/>
</dbReference>
<keyword evidence="3" id="KW-1133">Transmembrane helix</keyword>
<keyword evidence="3" id="KW-0812">Transmembrane</keyword>
<evidence type="ECO:0000256" key="1">
    <source>
        <dbReference type="ARBA" id="ARBA00005278"/>
    </source>
</evidence>
<name>A0ABR7GH80_9FIRM</name>
<comment type="similarity">
    <text evidence="1">Belongs to the GerABKA family.</text>
</comment>
<dbReference type="InterPro" id="IPR050768">
    <property type="entry name" value="UPF0353/GerABKA_families"/>
</dbReference>
<dbReference type="InterPro" id="IPR004995">
    <property type="entry name" value="Spore_Ger"/>
</dbReference>
<evidence type="ECO:0000256" key="3">
    <source>
        <dbReference type="SAM" id="Phobius"/>
    </source>
</evidence>
<keyword evidence="2 3" id="KW-0472">Membrane</keyword>
<evidence type="ECO:0000313" key="4">
    <source>
        <dbReference type="EMBL" id="MBC5686805.1"/>
    </source>
</evidence>
<feature type="transmembrane region" description="Helical" evidence="3">
    <location>
        <begin position="290"/>
        <end position="309"/>
    </location>
</feature>
<dbReference type="PANTHER" id="PTHR22550">
    <property type="entry name" value="SPORE GERMINATION PROTEIN"/>
    <property type="match status" value="1"/>
</dbReference>
<dbReference type="Proteomes" id="UP000643810">
    <property type="component" value="Unassembled WGS sequence"/>
</dbReference>